<dbReference type="InterPro" id="IPR045474">
    <property type="entry name" value="GEVED"/>
</dbReference>
<keyword evidence="5" id="KW-1185">Reference proteome</keyword>
<protein>
    <recommendedName>
        <fullName evidence="3">GEVED domain-containing protein</fullName>
    </recommendedName>
</protein>
<keyword evidence="1" id="KW-0732">Signal</keyword>
<dbReference type="Proteomes" id="UP000326837">
    <property type="component" value="Chromosome"/>
</dbReference>
<dbReference type="PANTHER" id="PTHR44103">
    <property type="entry name" value="PROPROTEIN CONVERTASE P"/>
    <property type="match status" value="1"/>
</dbReference>
<dbReference type="Pfam" id="PF20009">
    <property type="entry name" value="GEVED"/>
    <property type="match status" value="3"/>
</dbReference>
<accession>A0A5K7X2P0</accession>
<dbReference type="Pfam" id="PF13517">
    <property type="entry name" value="FG-GAP_3"/>
    <property type="match status" value="8"/>
</dbReference>
<dbReference type="InterPro" id="IPR013517">
    <property type="entry name" value="FG-GAP"/>
</dbReference>
<feature type="domain" description="GEVED" evidence="3">
    <location>
        <begin position="108"/>
        <end position="181"/>
    </location>
</feature>
<evidence type="ECO:0000259" key="3">
    <source>
        <dbReference type="Pfam" id="PF20009"/>
    </source>
</evidence>
<dbReference type="SUPFAM" id="SSF69318">
    <property type="entry name" value="Integrin alpha N-terminal domain"/>
    <property type="match status" value="3"/>
</dbReference>
<dbReference type="InterPro" id="IPR028994">
    <property type="entry name" value="Integrin_alpha_N"/>
</dbReference>
<evidence type="ECO:0000313" key="5">
    <source>
        <dbReference type="Proteomes" id="UP000326837"/>
    </source>
</evidence>
<dbReference type="Gene3D" id="2.130.10.130">
    <property type="entry name" value="Integrin alpha, N-terminal"/>
    <property type="match status" value="3"/>
</dbReference>
<proteinExistence type="predicted"/>
<organism evidence="4 5">
    <name type="scientific">Lacipirellula parvula</name>
    <dbReference type="NCBI Taxonomy" id="2650471"/>
    <lineage>
        <taxon>Bacteria</taxon>
        <taxon>Pseudomonadati</taxon>
        <taxon>Planctomycetota</taxon>
        <taxon>Planctomycetia</taxon>
        <taxon>Pirellulales</taxon>
        <taxon>Lacipirellulaceae</taxon>
        <taxon>Lacipirellula</taxon>
    </lineage>
</organism>
<evidence type="ECO:0000256" key="2">
    <source>
        <dbReference type="SAM" id="MobiDB-lite"/>
    </source>
</evidence>
<dbReference type="PANTHER" id="PTHR44103:SF1">
    <property type="entry name" value="PROPROTEIN CONVERTASE P"/>
    <property type="match status" value="1"/>
</dbReference>
<evidence type="ECO:0000313" key="4">
    <source>
        <dbReference type="EMBL" id="BBO30918.1"/>
    </source>
</evidence>
<gene>
    <name evidence="4" type="ORF">PLANPX_0530</name>
</gene>
<dbReference type="KEGG" id="lpav:PLANPX_0530"/>
<dbReference type="EMBL" id="AP021861">
    <property type="protein sequence ID" value="BBO30918.1"/>
    <property type="molecule type" value="Genomic_DNA"/>
</dbReference>
<reference evidence="5" key="1">
    <citation type="submission" date="2019-10" db="EMBL/GenBank/DDBJ databases">
        <title>Lacipirellula parvula gen. nov., sp. nov., representing a lineage of planctomycetes widespread in freshwater anoxic habitats, and description of the family Lacipirellulaceae.</title>
        <authorList>
            <person name="Dedysh S.N."/>
            <person name="Kulichevskaya I.S."/>
            <person name="Beletsky A.V."/>
            <person name="Rakitin A.L."/>
            <person name="Mardanov A.V."/>
            <person name="Ivanova A.A."/>
            <person name="Saltykova V.X."/>
            <person name="Rijpstra W.I.C."/>
            <person name="Sinninghe Damste J.S."/>
            <person name="Ravin N.V."/>
        </authorList>
    </citation>
    <scope>NUCLEOTIDE SEQUENCE [LARGE SCALE GENOMIC DNA]</scope>
    <source>
        <strain evidence="5">PX69</strain>
    </source>
</reference>
<sequence>MPRRSAPRRVDSRRPAARGLRFEALESRELLAADFGDAAVAAGQYATAAHEAVGPRLGELRDANPYAHNQLSTGDPADEDGVVFGVWRAGAAAVVTVNVQNALAGAKLSAWIDFNRDVDFADAGELVINNAAVVAGDNKFTFNIPAGIVGGDNCIRFRLSTAGNLGPAGSALDGEVEDYLIPVADAGSGLFGGQRVIAYDDAEEIVVVDLDGDGTVDVLNGNLQWRSNVQGQFGPLRTTGVTASSYGMLAAADVDGDGDMDFFADYGGAVWYENNGSETFTRRMIDNALSPQGMTPVDLDGDGDIDLVTATSGSFVAWYLNNGAGAFTKGIVAASLGLISHVAAGDVDGDGDVDILAGSSSAIGWLENDGAQHFTVRTIGTPAANLTDLALGDFDDDGDLDAMAACTSPKSLVLYQRGGDGTFTAANVDATAWGAASIDVADLDGDGDLDVAAAGLNRVAWYENDGTAAFTRRIVSGAPGQHRNVTAADVNGDGRLDLVTAGGFVTPLAWYEQLTDIPYDYGDAPRPYRVYAQDQGPRHVATGPQLGATRDAEADGAHAPAGAEAEDDGVVFGTLTLNAATGTATVIVQNAPAGAKLDAWIDFDGDGAWGLAGEQIAQGLAVVEGDNALTFVIPQWAVAGATYARFRLSTAGGLGPLGMALDGEVEDHAVVIGPRAAATGLFGDPRTVISSTDTTGSAFMATADVDGDGDVDVVAKAGVGFAWYENQGASGFVAHTVTAPSPAIRLGGEDIAVGDLDNDGDVDFVGYGSVIASSLRGALIWAENDGNQNFTIRTWLLPTGVASEHFVSMTIVDLDADGDMDLLTTALGAGVYVFVNDGAQDFAPTFIGRLGSLATSVVAADMDHDGDLDVVAGGIGGVISGSPPAIHDVGWFQNNGGLSFAWHGILLQPTSVSRSGAIESVAVGDIDGDGDLDVVSAGASDSASSTTSPTLWWHEQTADQTFVSRTISFERAYRWATLADFDGDGDLDVVASGYASYQVGDKSRLDYYENLGNKSFAYRALAQPVGLGWSNAAADMDGDGDLDVVGLGILDPSGVVWLENKNLVEPDYGDAPANYPTARADSGAVHNGGGPRLGASRTSEPDGIPAAGADADAGDDGVVFATLQAGQALGSVTVNVQNAPAGARLDAWIDFNGDGAWGGAGEQILASRSVVEGDNVFSFNVPGSLTADSVVARFRISAAGGLRPGGAALDGEVEDYVIPVEAPALATGEFRTATWIAAMANSLRIADIDGDGDGDFLTVAQNDSPRLAWYENLGDGAFLTHTQQLYGAQALDARPVDLDRDGDVDFVVSLSTGLGWFENDGAQNFTYRQPASTFNFRGAFDLADVDGDGDLDAIGVRSNSASQLGILLNDGQQRFSRVILPTTPNFVHSTVRAADVDGDGDLDAVVGVDAGSSFTGVAWYENTGGQWLYREVTAAPGDSVIGRDVVPIDFDRDGDMDLVATTIAGSRFSLQLFRNHGSQGFVRETLAESPTSYSPQTVLGERLHVADIDGDGDYDAVASTTRATLMFRNNGAAGFEHTVVQEYSPWSHNAVAVGNLDGDGRLEIIASGFSRGIYGFDDVPFGDYDRNGSVDQADRDLYEATLGQPAVPPGSGADGDRSGVIDAADLAIWEANQGTTAPPRVLAADFDKNEQIDGGDFLLWQRSYGAESPGIGTLPADVDLNGVVDGGDLTVWKRHYGGGLFPAVEATVAAVSAPVAAAAAVETSRTDAPTAEFEATAVETSESLAVVASATFALPKNAVLARPEELKQLTREAEDRRRRWNAAALRDAALASWTLPPTLVRPFHTTLHSGEITARRLQPFVATPTLVDELLGSLLDD</sequence>
<evidence type="ECO:0000256" key="1">
    <source>
        <dbReference type="ARBA" id="ARBA00022729"/>
    </source>
</evidence>
<name>A0A5K7X2P0_9BACT</name>
<feature type="region of interest" description="Disordered" evidence="2">
    <location>
        <begin position="1080"/>
        <end position="1102"/>
    </location>
</feature>
<feature type="domain" description="GEVED" evidence="3">
    <location>
        <begin position="597"/>
        <end position="670"/>
    </location>
</feature>
<feature type="domain" description="GEVED" evidence="3">
    <location>
        <begin position="1145"/>
        <end position="1218"/>
    </location>
</feature>